<name>A0A7R9AC13_9CRUS</name>
<evidence type="ECO:0000256" key="2">
    <source>
        <dbReference type="ARBA" id="ARBA00004760"/>
    </source>
</evidence>
<evidence type="ECO:0000256" key="4">
    <source>
        <dbReference type="ARBA" id="ARBA00022692"/>
    </source>
</evidence>
<feature type="transmembrane region" description="Helical" evidence="8">
    <location>
        <begin position="310"/>
        <end position="331"/>
    </location>
</feature>
<sequence>MKLDPGGYIPVGTAGDSSPRSHAASTESGGGGGWENLGSWFWDEEFWLSSSVSNVTWNALRPGTVSIIGRSAGHTDTESEPASSSYPEFRDLKAALLMALVFACVRMSVKRYLISPAFYRLSGEAPPPASPPASLRSWLVFPGYDKHTIFSDAAWNCLILTWALIAGVWVLWGKPWLWDVRRCWEGYPAHPVSLDLWWYTIALFGYYLCDTVVMLYRRNVSDTIHHVCTLVAFLACWTMNFLRFFSLVLLLHYSTDWCLQFGRACKTLGLKKVRDRILLVTVVPRIVTRLVLFPWLLLVVFKDVIPVMSVIMQVLGYASAGILGFHLYWMVVILKTIYRGFWVGEGCVGVGDEGKKRLGVVTSVIGRLFESDFHTTRREEIPGIPRGSQGTGGGRWIV</sequence>
<feature type="transmembrane region" description="Helical" evidence="8">
    <location>
        <begin position="228"/>
        <end position="253"/>
    </location>
</feature>
<evidence type="ECO:0000256" key="5">
    <source>
        <dbReference type="ARBA" id="ARBA00022989"/>
    </source>
</evidence>
<dbReference type="PANTHER" id="PTHR12560">
    <property type="entry name" value="LONGEVITY ASSURANCE FACTOR 1 LAG1"/>
    <property type="match status" value="1"/>
</dbReference>
<dbReference type="InterPro" id="IPR006634">
    <property type="entry name" value="TLC-dom"/>
</dbReference>
<comment type="pathway">
    <text evidence="2">Lipid metabolism; sphingolipid metabolism.</text>
</comment>
<keyword evidence="4 8" id="KW-0812">Transmembrane</keyword>
<comment type="pathway">
    <text evidence="3">Sphingolipid metabolism.</text>
</comment>
<dbReference type="EMBL" id="LR903055">
    <property type="protein sequence ID" value="CAD7251422.1"/>
    <property type="molecule type" value="Genomic_DNA"/>
</dbReference>
<evidence type="ECO:0000256" key="8">
    <source>
        <dbReference type="SAM" id="Phobius"/>
    </source>
</evidence>
<organism evidence="10">
    <name type="scientific">Darwinula stevensoni</name>
    <dbReference type="NCBI Taxonomy" id="69355"/>
    <lineage>
        <taxon>Eukaryota</taxon>
        <taxon>Metazoa</taxon>
        <taxon>Ecdysozoa</taxon>
        <taxon>Arthropoda</taxon>
        <taxon>Crustacea</taxon>
        <taxon>Oligostraca</taxon>
        <taxon>Ostracoda</taxon>
        <taxon>Podocopa</taxon>
        <taxon>Podocopida</taxon>
        <taxon>Darwinulocopina</taxon>
        <taxon>Darwinuloidea</taxon>
        <taxon>Darwinulidae</taxon>
        <taxon>Darwinula</taxon>
    </lineage>
</organism>
<gene>
    <name evidence="10" type="ORF">DSTB1V02_LOCUS11189</name>
</gene>
<keyword evidence="11" id="KW-1185">Reference proteome</keyword>
<dbReference type="UniPathway" id="UPA00222"/>
<dbReference type="GO" id="GO:0050291">
    <property type="term" value="F:sphingosine N-acyltransferase activity"/>
    <property type="evidence" value="ECO:0007669"/>
    <property type="project" value="InterPro"/>
</dbReference>
<dbReference type="GO" id="GO:0016020">
    <property type="term" value="C:membrane"/>
    <property type="evidence" value="ECO:0007669"/>
    <property type="project" value="UniProtKB-SubCell"/>
</dbReference>
<protein>
    <recommendedName>
        <fullName evidence="9">TLC domain-containing protein</fullName>
    </recommendedName>
</protein>
<evidence type="ECO:0000313" key="11">
    <source>
        <dbReference type="Proteomes" id="UP000677054"/>
    </source>
</evidence>
<evidence type="ECO:0000259" key="9">
    <source>
        <dbReference type="SMART" id="SM00724"/>
    </source>
</evidence>
<evidence type="ECO:0000256" key="7">
    <source>
        <dbReference type="SAM" id="MobiDB-lite"/>
    </source>
</evidence>
<feature type="transmembrane region" description="Helical" evidence="8">
    <location>
        <begin position="277"/>
        <end position="298"/>
    </location>
</feature>
<dbReference type="SMART" id="SM00724">
    <property type="entry name" value="TLC"/>
    <property type="match status" value="1"/>
</dbReference>
<feature type="transmembrane region" description="Helical" evidence="8">
    <location>
        <begin position="153"/>
        <end position="172"/>
    </location>
</feature>
<dbReference type="InterPro" id="IPR016439">
    <property type="entry name" value="Lag1/Lac1-like"/>
</dbReference>
<dbReference type="Pfam" id="PF03798">
    <property type="entry name" value="TRAM_LAG1_CLN8"/>
    <property type="match status" value="1"/>
</dbReference>
<dbReference type="AlphaFoldDB" id="A0A7R9AC13"/>
<evidence type="ECO:0000256" key="6">
    <source>
        <dbReference type="ARBA" id="ARBA00023136"/>
    </source>
</evidence>
<feature type="transmembrane region" description="Helical" evidence="8">
    <location>
        <begin position="196"/>
        <end position="216"/>
    </location>
</feature>
<dbReference type="GO" id="GO:0046513">
    <property type="term" value="P:ceramide biosynthetic process"/>
    <property type="evidence" value="ECO:0007669"/>
    <property type="project" value="InterPro"/>
</dbReference>
<evidence type="ECO:0000256" key="3">
    <source>
        <dbReference type="ARBA" id="ARBA00004991"/>
    </source>
</evidence>
<keyword evidence="6 8" id="KW-0472">Membrane</keyword>
<keyword evidence="5 8" id="KW-1133">Transmembrane helix</keyword>
<dbReference type="EMBL" id="CAJPEV010003538">
    <property type="protein sequence ID" value="CAG0899972.1"/>
    <property type="molecule type" value="Genomic_DNA"/>
</dbReference>
<dbReference type="OrthoDB" id="537032at2759"/>
<dbReference type="PANTHER" id="PTHR12560:SF0">
    <property type="entry name" value="LD18904P"/>
    <property type="match status" value="1"/>
</dbReference>
<accession>A0A7R9AC13</accession>
<feature type="compositionally biased region" description="Polar residues" evidence="7">
    <location>
        <begin position="15"/>
        <end position="27"/>
    </location>
</feature>
<proteinExistence type="predicted"/>
<comment type="subcellular location">
    <subcellularLocation>
        <location evidence="1">Membrane</location>
        <topology evidence="1">Multi-pass membrane protein</topology>
    </subcellularLocation>
</comment>
<feature type="domain" description="TLC" evidence="9">
    <location>
        <begin position="148"/>
        <end position="342"/>
    </location>
</feature>
<feature type="region of interest" description="Disordered" evidence="7">
    <location>
        <begin position="1"/>
        <end position="31"/>
    </location>
</feature>
<reference evidence="10" key="1">
    <citation type="submission" date="2020-11" db="EMBL/GenBank/DDBJ databases">
        <authorList>
            <person name="Tran Van P."/>
        </authorList>
    </citation>
    <scope>NUCLEOTIDE SEQUENCE</scope>
</reference>
<dbReference type="Proteomes" id="UP000677054">
    <property type="component" value="Unassembled WGS sequence"/>
</dbReference>
<evidence type="ECO:0000313" key="10">
    <source>
        <dbReference type="EMBL" id="CAD7251422.1"/>
    </source>
</evidence>
<evidence type="ECO:0000256" key="1">
    <source>
        <dbReference type="ARBA" id="ARBA00004141"/>
    </source>
</evidence>